<evidence type="ECO:0000313" key="2">
    <source>
        <dbReference type="Proteomes" id="UP000663823"/>
    </source>
</evidence>
<dbReference type="EMBL" id="CAJOAX010022816">
    <property type="protein sequence ID" value="CAF4209028.1"/>
    <property type="molecule type" value="Genomic_DNA"/>
</dbReference>
<proteinExistence type="predicted"/>
<comment type="caution">
    <text evidence="1">The sequence shown here is derived from an EMBL/GenBank/DDBJ whole genome shotgun (WGS) entry which is preliminary data.</text>
</comment>
<organism evidence="1 2">
    <name type="scientific">Rotaria sordida</name>
    <dbReference type="NCBI Taxonomy" id="392033"/>
    <lineage>
        <taxon>Eukaryota</taxon>
        <taxon>Metazoa</taxon>
        <taxon>Spiralia</taxon>
        <taxon>Gnathifera</taxon>
        <taxon>Rotifera</taxon>
        <taxon>Eurotatoria</taxon>
        <taxon>Bdelloidea</taxon>
        <taxon>Philodinida</taxon>
        <taxon>Philodinidae</taxon>
        <taxon>Rotaria</taxon>
    </lineage>
</organism>
<dbReference type="AlphaFoldDB" id="A0A820CIK3"/>
<protein>
    <submittedName>
        <fullName evidence="1">Uncharacterized protein</fullName>
    </submittedName>
</protein>
<dbReference type="Proteomes" id="UP000663823">
    <property type="component" value="Unassembled WGS sequence"/>
</dbReference>
<feature type="non-terminal residue" evidence="1">
    <location>
        <position position="1"/>
    </location>
</feature>
<sequence length="25" mass="3065">GECRLPLEYTVEWPKDKRVEFKQVN</sequence>
<evidence type="ECO:0000313" key="1">
    <source>
        <dbReference type="EMBL" id="CAF4209028.1"/>
    </source>
</evidence>
<accession>A0A820CIK3</accession>
<name>A0A820CIK3_9BILA</name>
<reference evidence="1" key="1">
    <citation type="submission" date="2021-02" db="EMBL/GenBank/DDBJ databases">
        <authorList>
            <person name="Nowell W R."/>
        </authorList>
    </citation>
    <scope>NUCLEOTIDE SEQUENCE</scope>
</reference>
<gene>
    <name evidence="1" type="ORF">OTI717_LOCUS38899</name>
</gene>